<keyword evidence="4" id="KW-1133">Transmembrane helix</keyword>
<evidence type="ECO:0000256" key="2">
    <source>
        <dbReference type="ARBA" id="ARBA00012438"/>
    </source>
</evidence>
<dbReference type="GO" id="GO:0000155">
    <property type="term" value="F:phosphorelay sensor kinase activity"/>
    <property type="evidence" value="ECO:0007669"/>
    <property type="project" value="InterPro"/>
</dbReference>
<dbReference type="InterPro" id="IPR003594">
    <property type="entry name" value="HATPase_dom"/>
</dbReference>
<feature type="domain" description="Histidine kinase" evidence="6">
    <location>
        <begin position="422"/>
        <end position="646"/>
    </location>
</feature>
<proteinExistence type="predicted"/>
<feature type="transmembrane region" description="Helical" evidence="4">
    <location>
        <begin position="334"/>
        <end position="360"/>
    </location>
</feature>
<dbReference type="EMBL" id="JABAEK010000034">
    <property type="protein sequence ID" value="NLQ19178.1"/>
    <property type="molecule type" value="Genomic_DNA"/>
</dbReference>
<keyword evidence="8" id="KW-1185">Reference proteome</keyword>
<accession>A0A847QYE2</accession>
<dbReference type="CDD" id="cd00082">
    <property type="entry name" value="HisKA"/>
    <property type="match status" value="1"/>
</dbReference>
<gene>
    <name evidence="7" type="ORF">HGG82_16385</name>
</gene>
<feature type="transmembrane region" description="Helical" evidence="4">
    <location>
        <begin position="247"/>
        <end position="265"/>
    </location>
</feature>
<dbReference type="SMART" id="SM00388">
    <property type="entry name" value="HisKA"/>
    <property type="match status" value="1"/>
</dbReference>
<comment type="catalytic activity">
    <reaction evidence="1">
        <text>ATP + protein L-histidine = ADP + protein N-phospho-L-histidine.</text>
        <dbReference type="EC" id="2.7.13.3"/>
    </reaction>
</comment>
<dbReference type="EC" id="2.7.13.3" evidence="2"/>
<comment type="caution">
    <text evidence="7">The sequence shown here is derived from an EMBL/GenBank/DDBJ whole genome shotgun (WGS) entry which is preliminary data.</text>
</comment>
<evidence type="ECO:0000256" key="3">
    <source>
        <dbReference type="ARBA" id="ARBA00022553"/>
    </source>
</evidence>
<dbReference type="SUPFAM" id="SSF55874">
    <property type="entry name" value="ATPase domain of HSP90 chaperone/DNA topoisomerase II/histidine kinase"/>
    <property type="match status" value="1"/>
</dbReference>
<dbReference type="RefSeq" id="WP_168827636.1">
    <property type="nucleotide sequence ID" value="NZ_CP073013.1"/>
</dbReference>
<dbReference type="Gene3D" id="3.30.565.10">
    <property type="entry name" value="Histidine kinase-like ATPase, C-terminal domain"/>
    <property type="match status" value="1"/>
</dbReference>
<dbReference type="InterPro" id="IPR036097">
    <property type="entry name" value="HisK_dim/P_sf"/>
</dbReference>
<feature type="transmembrane region" description="Helical" evidence="4">
    <location>
        <begin position="187"/>
        <end position="207"/>
    </location>
</feature>
<evidence type="ECO:0000256" key="4">
    <source>
        <dbReference type="SAM" id="Phobius"/>
    </source>
</evidence>
<dbReference type="Pfam" id="PF07696">
    <property type="entry name" value="7TMR-DISMED2"/>
    <property type="match status" value="1"/>
</dbReference>
<feature type="transmembrane region" description="Helical" evidence="4">
    <location>
        <begin position="309"/>
        <end position="327"/>
    </location>
</feature>
<dbReference type="InterPro" id="IPR036890">
    <property type="entry name" value="HATPase_C_sf"/>
</dbReference>
<feature type="transmembrane region" description="Helical" evidence="4">
    <location>
        <begin position="212"/>
        <end position="235"/>
    </location>
</feature>
<evidence type="ECO:0000313" key="8">
    <source>
        <dbReference type="Proteomes" id="UP000586067"/>
    </source>
</evidence>
<dbReference type="Proteomes" id="UP000586067">
    <property type="component" value="Unassembled WGS sequence"/>
</dbReference>
<dbReference type="InterPro" id="IPR011622">
    <property type="entry name" value="7TMR_DISM_rcpt_extracell_dom2"/>
</dbReference>
<dbReference type="PROSITE" id="PS50109">
    <property type="entry name" value="HIS_KIN"/>
    <property type="match status" value="1"/>
</dbReference>
<organism evidence="7 8">
    <name type="scientific">Marinomonas profundi</name>
    <dbReference type="NCBI Taxonomy" id="2726122"/>
    <lineage>
        <taxon>Bacteria</taxon>
        <taxon>Pseudomonadati</taxon>
        <taxon>Pseudomonadota</taxon>
        <taxon>Gammaproteobacteria</taxon>
        <taxon>Oceanospirillales</taxon>
        <taxon>Oceanospirillaceae</taxon>
        <taxon>Marinomonas</taxon>
    </lineage>
</organism>
<dbReference type="Pfam" id="PF02518">
    <property type="entry name" value="HATPase_c"/>
    <property type="match status" value="1"/>
</dbReference>
<feature type="transmembrane region" description="Helical" evidence="4">
    <location>
        <begin position="277"/>
        <end position="297"/>
    </location>
</feature>
<feature type="signal peptide" evidence="5">
    <location>
        <begin position="1"/>
        <end position="24"/>
    </location>
</feature>
<dbReference type="InterPro" id="IPR005467">
    <property type="entry name" value="His_kinase_dom"/>
</dbReference>
<name>A0A847QYE2_9GAMM</name>
<dbReference type="Gene3D" id="1.10.287.130">
    <property type="match status" value="1"/>
</dbReference>
<sequence length="650" mass="74510">MLFLNKFRWVLFLGLLFFSAQTFAAPVFVGKDVAYQLYIDNDHQLDFEGFRELVKQGDLQMQHKPLSRGYVRPTFWLHWVFPAEHFVNQDQLLLITPNFVDEVNIYYRPLGNPAGKWVKKEAGDITPGIRGDLDYRFPVFKIPQTQAPHLGYEFVVRIKTISTVIFEASLWEPEEFIEYSTQQTGYLSFYLGLAAISTFLAVVLAFIIRSRLLWAVTGYSSVYILIASIQGYVTWLLPSISFPLQHYSTNIASLISYAFLIWVSVEALNLKTYLPKIYKFMLGFMLLVVSQVVLTPLDLYGKGFEAQGIAYLIIAIIFFISFFYVWHKEKYRPLTLLLGLSPFVCFLASFLSLAILLGWISYDRRIYLIWQYAPIFNTLLVTVLAVMRSYEEKGLRQEHLLMKRELQIEREAGFHQRQFMGMVSHEFRTPLSVISMAIQNLCLMKQDEPQVTQRYQRIQKAIDRLVQLTDNCLADSRISAKALNLELESTNWGQLLDESCSLASLSEQHVLKITFAGKPISFRALEGYSVMADKALLQIALSNLLDNAVKYTRQGQISVDLSIKNNQYFLRVEDQGNGIAPELVEFLFERYQRNLAQKSERSTSTKGYGLGLYVALQIVKAHSGYLELIKNTPQGCTFQLSLPTANALAD</sequence>
<dbReference type="PANTHER" id="PTHR43547:SF2">
    <property type="entry name" value="HYBRID SIGNAL TRANSDUCTION HISTIDINE KINASE C"/>
    <property type="match status" value="1"/>
</dbReference>
<keyword evidence="4" id="KW-0812">Transmembrane</keyword>
<dbReference type="InterPro" id="IPR004358">
    <property type="entry name" value="Sig_transdc_His_kin-like_C"/>
</dbReference>
<protein>
    <recommendedName>
        <fullName evidence="2">histidine kinase</fullName>
        <ecNumber evidence="2">2.7.13.3</ecNumber>
    </recommendedName>
</protein>
<keyword evidence="4" id="KW-0472">Membrane</keyword>
<reference evidence="7 8" key="1">
    <citation type="submission" date="2020-04" db="EMBL/GenBank/DDBJ databases">
        <title>Marinomonas sp. M1K-6 isolated from the deep seawater of the Mariana Trench.</title>
        <authorList>
            <person name="Li Y."/>
        </authorList>
    </citation>
    <scope>NUCLEOTIDE SEQUENCE [LARGE SCALE GENOMIC DNA]</scope>
    <source>
        <strain evidence="7 8">M1K-6</strain>
    </source>
</reference>
<evidence type="ECO:0000313" key="7">
    <source>
        <dbReference type="EMBL" id="NLQ19178.1"/>
    </source>
</evidence>
<dbReference type="Gene3D" id="2.60.40.2380">
    <property type="match status" value="1"/>
</dbReference>
<dbReference type="PANTHER" id="PTHR43547">
    <property type="entry name" value="TWO-COMPONENT HISTIDINE KINASE"/>
    <property type="match status" value="1"/>
</dbReference>
<evidence type="ECO:0000259" key="6">
    <source>
        <dbReference type="PROSITE" id="PS50109"/>
    </source>
</evidence>
<dbReference type="InterPro" id="IPR003661">
    <property type="entry name" value="HisK_dim/P_dom"/>
</dbReference>
<dbReference type="SUPFAM" id="SSF47384">
    <property type="entry name" value="Homodimeric domain of signal transducing histidine kinase"/>
    <property type="match status" value="1"/>
</dbReference>
<dbReference type="PRINTS" id="PR00344">
    <property type="entry name" value="BCTRLSENSOR"/>
</dbReference>
<keyword evidence="5" id="KW-0732">Signal</keyword>
<feature type="chain" id="PRO_5032508792" description="histidine kinase" evidence="5">
    <location>
        <begin position="25"/>
        <end position="650"/>
    </location>
</feature>
<dbReference type="SMART" id="SM00387">
    <property type="entry name" value="HATPase_c"/>
    <property type="match status" value="1"/>
</dbReference>
<evidence type="ECO:0000256" key="5">
    <source>
        <dbReference type="SAM" id="SignalP"/>
    </source>
</evidence>
<dbReference type="Pfam" id="PF00512">
    <property type="entry name" value="HisKA"/>
    <property type="match status" value="1"/>
</dbReference>
<dbReference type="AlphaFoldDB" id="A0A847QYE2"/>
<feature type="transmembrane region" description="Helical" evidence="4">
    <location>
        <begin position="366"/>
        <end position="387"/>
    </location>
</feature>
<keyword evidence="3" id="KW-0597">Phosphoprotein</keyword>
<evidence type="ECO:0000256" key="1">
    <source>
        <dbReference type="ARBA" id="ARBA00000085"/>
    </source>
</evidence>